<keyword evidence="2" id="KW-1185">Reference proteome</keyword>
<reference evidence="1" key="1">
    <citation type="journal article" date="2014" name="Int. J. Syst. Evol. Microbiol.">
        <title>Complete genome sequence of Corynebacterium casei LMG S-19264T (=DSM 44701T), isolated from a smear-ripened cheese.</title>
        <authorList>
            <consortium name="US DOE Joint Genome Institute (JGI-PGF)"/>
            <person name="Walter F."/>
            <person name="Albersmeier A."/>
            <person name="Kalinowski J."/>
            <person name="Ruckert C."/>
        </authorList>
    </citation>
    <scope>NUCLEOTIDE SEQUENCE</scope>
    <source>
        <strain evidence="1">CGMCC 1.15454</strain>
    </source>
</reference>
<protein>
    <submittedName>
        <fullName evidence="1">Uncharacterized protein</fullName>
    </submittedName>
</protein>
<dbReference type="Proteomes" id="UP000621492">
    <property type="component" value="Unassembled WGS sequence"/>
</dbReference>
<evidence type="ECO:0000313" key="1">
    <source>
        <dbReference type="EMBL" id="GGB52296.1"/>
    </source>
</evidence>
<dbReference type="RefSeq" id="WP_268811324.1">
    <property type="nucleotide sequence ID" value="NZ_BMJD01000031.1"/>
</dbReference>
<gene>
    <name evidence="1" type="ORF">GCM10011409_32310</name>
</gene>
<dbReference type="EMBL" id="BMJD01000031">
    <property type="protein sequence ID" value="GGB52296.1"/>
    <property type="molecule type" value="Genomic_DNA"/>
</dbReference>
<comment type="caution">
    <text evidence="1">The sequence shown here is derived from an EMBL/GenBank/DDBJ whole genome shotgun (WGS) entry which is preliminary data.</text>
</comment>
<reference evidence="1" key="2">
    <citation type="submission" date="2020-09" db="EMBL/GenBank/DDBJ databases">
        <authorList>
            <person name="Sun Q."/>
            <person name="Zhou Y."/>
        </authorList>
    </citation>
    <scope>NUCLEOTIDE SEQUENCE</scope>
    <source>
        <strain evidence="1">CGMCC 1.15454</strain>
    </source>
</reference>
<dbReference type="AlphaFoldDB" id="A0A9W5TZQ5"/>
<evidence type="ECO:0000313" key="2">
    <source>
        <dbReference type="Proteomes" id="UP000621492"/>
    </source>
</evidence>
<proteinExistence type="predicted"/>
<name>A0A9W5TZQ5_9BACI</name>
<sequence length="43" mass="5002">MYKTVSDKSLIIGNMEGVSIDIYLHMLYLNMKAIKFVDENEYA</sequence>
<organism evidence="1 2">
    <name type="scientific">Lentibacillus populi</name>
    <dbReference type="NCBI Taxonomy" id="1827502"/>
    <lineage>
        <taxon>Bacteria</taxon>
        <taxon>Bacillati</taxon>
        <taxon>Bacillota</taxon>
        <taxon>Bacilli</taxon>
        <taxon>Bacillales</taxon>
        <taxon>Bacillaceae</taxon>
        <taxon>Lentibacillus</taxon>
    </lineage>
</organism>
<accession>A0A9W5TZQ5</accession>